<proteinExistence type="predicted"/>
<evidence type="ECO:0000313" key="2">
    <source>
        <dbReference type="EMBL" id="BAD27935.1"/>
    </source>
</evidence>
<accession>Q6ETT5</accession>
<organism evidence="2 3">
    <name type="scientific">Oryza sativa subsp. japonica</name>
    <name type="common">Rice</name>
    <dbReference type="NCBI Taxonomy" id="39947"/>
    <lineage>
        <taxon>Eukaryota</taxon>
        <taxon>Viridiplantae</taxon>
        <taxon>Streptophyta</taxon>
        <taxon>Embryophyta</taxon>
        <taxon>Tracheophyta</taxon>
        <taxon>Spermatophyta</taxon>
        <taxon>Magnoliopsida</taxon>
        <taxon>Liliopsida</taxon>
        <taxon>Poales</taxon>
        <taxon>Poaceae</taxon>
        <taxon>BOP clade</taxon>
        <taxon>Oryzoideae</taxon>
        <taxon>Oryzeae</taxon>
        <taxon>Oryzinae</taxon>
        <taxon>Oryza</taxon>
        <taxon>Oryza sativa</taxon>
    </lineage>
</organism>
<sequence>MEARDSANESSGCGGACAGEESRTEARDSEEDSSGCGGVRADSESRAIPRRIRWVAEELAPARTRDSEADSSGCGGARAEIRGCVEAGDRAGDGVRVVEIRGGTEDGTRQPRRATVFGGGDQVEIGAGTEMGVTESSDAALAVEIGDPQCR</sequence>
<evidence type="ECO:0000256" key="1">
    <source>
        <dbReference type="SAM" id="MobiDB-lite"/>
    </source>
</evidence>
<protein>
    <submittedName>
        <fullName evidence="2">Uncharacterized protein</fullName>
    </submittedName>
</protein>
<feature type="region of interest" description="Disordered" evidence="1">
    <location>
        <begin position="101"/>
        <end position="123"/>
    </location>
</feature>
<feature type="region of interest" description="Disordered" evidence="1">
    <location>
        <begin position="1"/>
        <end position="51"/>
    </location>
</feature>
<evidence type="ECO:0000313" key="3">
    <source>
        <dbReference type="Proteomes" id="UP000000763"/>
    </source>
</evidence>
<gene>
    <name evidence="2" type="primary">P0017C12.19</name>
</gene>
<reference evidence="3" key="1">
    <citation type="journal article" date="2005" name="Nature">
        <title>The map-based sequence of the rice genome.</title>
        <authorList>
            <consortium name="International rice genome sequencing project (IRGSP)"/>
            <person name="Matsumoto T."/>
            <person name="Wu J."/>
            <person name="Kanamori H."/>
            <person name="Katayose Y."/>
            <person name="Fujisawa M."/>
            <person name="Namiki N."/>
            <person name="Mizuno H."/>
            <person name="Yamamoto K."/>
            <person name="Antonio B.A."/>
            <person name="Baba T."/>
            <person name="Sakata K."/>
            <person name="Nagamura Y."/>
            <person name="Aoki H."/>
            <person name="Arikawa K."/>
            <person name="Arita K."/>
            <person name="Bito T."/>
            <person name="Chiden Y."/>
            <person name="Fujitsuka N."/>
            <person name="Fukunaka R."/>
            <person name="Hamada M."/>
            <person name="Harada C."/>
            <person name="Hayashi A."/>
            <person name="Hijishita S."/>
            <person name="Honda M."/>
            <person name="Hosokawa S."/>
            <person name="Ichikawa Y."/>
            <person name="Idonuma A."/>
            <person name="Iijima M."/>
            <person name="Ikeda M."/>
            <person name="Ikeno M."/>
            <person name="Ito K."/>
            <person name="Ito S."/>
            <person name="Ito T."/>
            <person name="Ito Y."/>
            <person name="Ito Y."/>
            <person name="Iwabuchi A."/>
            <person name="Kamiya K."/>
            <person name="Karasawa W."/>
            <person name="Kurita K."/>
            <person name="Katagiri S."/>
            <person name="Kikuta A."/>
            <person name="Kobayashi H."/>
            <person name="Kobayashi N."/>
            <person name="Machita K."/>
            <person name="Maehara T."/>
            <person name="Masukawa M."/>
            <person name="Mizubayashi T."/>
            <person name="Mukai Y."/>
            <person name="Nagasaki H."/>
            <person name="Nagata Y."/>
            <person name="Naito S."/>
            <person name="Nakashima M."/>
            <person name="Nakama Y."/>
            <person name="Nakamichi Y."/>
            <person name="Nakamura M."/>
            <person name="Meguro A."/>
            <person name="Negishi M."/>
            <person name="Ohta I."/>
            <person name="Ohta T."/>
            <person name="Okamoto M."/>
            <person name="Ono N."/>
            <person name="Saji S."/>
            <person name="Sakaguchi M."/>
            <person name="Sakai K."/>
            <person name="Shibata M."/>
            <person name="Shimokawa T."/>
            <person name="Song J."/>
            <person name="Takazaki Y."/>
            <person name="Terasawa K."/>
            <person name="Tsugane M."/>
            <person name="Tsuji K."/>
            <person name="Ueda S."/>
            <person name="Waki K."/>
            <person name="Yamagata H."/>
            <person name="Yamamoto M."/>
            <person name="Yamamoto S."/>
            <person name="Yamane H."/>
            <person name="Yoshiki S."/>
            <person name="Yoshihara R."/>
            <person name="Yukawa K."/>
            <person name="Zhong H."/>
            <person name="Yano M."/>
            <person name="Yuan Q."/>
            <person name="Ouyang S."/>
            <person name="Liu J."/>
            <person name="Jones K.M."/>
            <person name="Gansberger K."/>
            <person name="Moffat K."/>
            <person name="Hill J."/>
            <person name="Bera J."/>
            <person name="Fadrosh D."/>
            <person name="Jin S."/>
            <person name="Johri S."/>
            <person name="Kim M."/>
            <person name="Overton L."/>
            <person name="Reardon M."/>
            <person name="Tsitrin T."/>
            <person name="Vuong H."/>
            <person name="Weaver B."/>
            <person name="Ciecko A."/>
            <person name="Tallon L."/>
            <person name="Jackson J."/>
            <person name="Pai G."/>
            <person name="Aken S.V."/>
            <person name="Utterback T."/>
            <person name="Reidmuller S."/>
            <person name="Feldblyum T."/>
            <person name="Hsiao J."/>
            <person name="Zismann V."/>
            <person name="Iobst S."/>
            <person name="de Vazeille A.R."/>
            <person name="Buell C.R."/>
            <person name="Ying K."/>
            <person name="Li Y."/>
            <person name="Lu T."/>
            <person name="Huang Y."/>
            <person name="Zhao Q."/>
            <person name="Feng Q."/>
            <person name="Zhang L."/>
            <person name="Zhu J."/>
            <person name="Weng Q."/>
            <person name="Mu J."/>
            <person name="Lu Y."/>
            <person name="Fan D."/>
            <person name="Liu Y."/>
            <person name="Guan J."/>
            <person name="Zhang Y."/>
            <person name="Yu S."/>
            <person name="Liu X."/>
            <person name="Zhang Y."/>
            <person name="Hong G."/>
            <person name="Han B."/>
            <person name="Choisne N."/>
            <person name="Demange N."/>
            <person name="Orjeda G."/>
            <person name="Samain S."/>
            <person name="Cattolico L."/>
            <person name="Pelletier E."/>
            <person name="Couloux A."/>
            <person name="Segurens B."/>
            <person name="Wincker P."/>
            <person name="D'Hont A."/>
            <person name="Scarpelli C."/>
            <person name="Weissenbach J."/>
            <person name="Salanoubat M."/>
            <person name="Quetier F."/>
            <person name="Yu Y."/>
            <person name="Kim H.R."/>
            <person name="Rambo T."/>
            <person name="Currie J."/>
            <person name="Collura K."/>
            <person name="Luo M."/>
            <person name="Yang T."/>
            <person name="Ammiraju J.S.S."/>
            <person name="Engler F."/>
            <person name="Soderlund C."/>
            <person name="Wing R.A."/>
            <person name="Palmer L.E."/>
            <person name="de la Bastide M."/>
            <person name="Spiegel L."/>
            <person name="Nascimento L."/>
            <person name="Zutavern T."/>
            <person name="O'Shaughnessy A."/>
            <person name="Dike S."/>
            <person name="Dedhia N."/>
            <person name="Preston R."/>
            <person name="Balija V."/>
            <person name="McCombie W.R."/>
            <person name="Chow T."/>
            <person name="Chen H."/>
            <person name="Chung M."/>
            <person name="Chen C."/>
            <person name="Shaw J."/>
            <person name="Wu H."/>
            <person name="Hsiao K."/>
            <person name="Chao Y."/>
            <person name="Chu M."/>
            <person name="Cheng C."/>
            <person name="Hour A."/>
            <person name="Lee P."/>
            <person name="Lin S."/>
            <person name="Lin Y."/>
            <person name="Liou J."/>
            <person name="Liu S."/>
            <person name="Hsing Y."/>
            <person name="Raghuvanshi S."/>
            <person name="Mohanty A."/>
            <person name="Bharti A.K."/>
            <person name="Gaur A."/>
            <person name="Gupta V."/>
            <person name="Kumar D."/>
            <person name="Ravi V."/>
            <person name="Vij S."/>
            <person name="Kapur A."/>
            <person name="Khurana P."/>
            <person name="Khurana P."/>
            <person name="Khurana J.P."/>
            <person name="Tyagi A.K."/>
            <person name="Gaikwad K."/>
            <person name="Singh A."/>
            <person name="Dalal V."/>
            <person name="Srivastava S."/>
            <person name="Dixit A."/>
            <person name="Pal A.K."/>
            <person name="Ghazi I.A."/>
            <person name="Yadav M."/>
            <person name="Pandit A."/>
            <person name="Bhargava A."/>
            <person name="Sureshbabu K."/>
            <person name="Batra K."/>
            <person name="Sharma T.R."/>
            <person name="Mohapatra T."/>
            <person name="Singh N.K."/>
            <person name="Messing J."/>
            <person name="Nelson A.B."/>
            <person name="Fuks G."/>
            <person name="Kavchok S."/>
            <person name="Keizer G."/>
            <person name="Linton E."/>
            <person name="Llaca V."/>
            <person name="Song R."/>
            <person name="Tanyolac B."/>
            <person name="Young S."/>
            <person name="Ho-Il K."/>
            <person name="Hahn J.H."/>
            <person name="Sangsakoo G."/>
            <person name="Vanavichit A."/>
            <person name="de Mattos Luiz.A.T."/>
            <person name="Zimmer P.D."/>
            <person name="Malone G."/>
            <person name="Dellagostin O."/>
            <person name="de Oliveira A.C."/>
            <person name="Bevan M."/>
            <person name="Bancroft I."/>
            <person name="Minx P."/>
            <person name="Cordum H."/>
            <person name="Wilson R."/>
            <person name="Cheng Z."/>
            <person name="Jin W."/>
            <person name="Jiang J."/>
            <person name="Leong S.A."/>
            <person name="Iwama H."/>
            <person name="Gojobori T."/>
            <person name="Itoh T."/>
            <person name="Niimura Y."/>
            <person name="Fujii Y."/>
            <person name="Habara T."/>
            <person name="Sakai H."/>
            <person name="Sato Y."/>
            <person name="Wilson G."/>
            <person name="Kumar K."/>
            <person name="McCouch S."/>
            <person name="Juretic N."/>
            <person name="Hoen D."/>
            <person name="Wright S."/>
            <person name="Bruskiewich R."/>
            <person name="Bureau T."/>
            <person name="Miyao A."/>
            <person name="Hirochika H."/>
            <person name="Nishikawa T."/>
            <person name="Kadowaki K."/>
            <person name="Sugiura M."/>
            <person name="Burr B."/>
            <person name="Sasaki T."/>
        </authorList>
    </citation>
    <scope>NUCLEOTIDE SEQUENCE [LARGE SCALE GENOMIC DNA]</scope>
    <source>
        <strain evidence="3">cv. Nipponbare</strain>
    </source>
</reference>
<dbReference type="Proteomes" id="UP000000763">
    <property type="component" value="Chromosome 2"/>
</dbReference>
<name>Q6ETT5_ORYSJ</name>
<dbReference type="AlphaFoldDB" id="Q6ETT5"/>
<reference evidence="3" key="2">
    <citation type="journal article" date="2008" name="Nucleic Acids Res.">
        <title>The rice annotation project database (RAP-DB): 2008 update.</title>
        <authorList>
            <consortium name="The rice annotation project (RAP)"/>
        </authorList>
    </citation>
    <scope>GENOME REANNOTATION</scope>
    <source>
        <strain evidence="3">cv. Nipponbare</strain>
    </source>
</reference>
<dbReference type="EMBL" id="AP004769">
    <property type="protein sequence ID" value="BAD27935.1"/>
    <property type="molecule type" value="Genomic_DNA"/>
</dbReference>